<protein>
    <submittedName>
        <fullName evidence="5">Uncharacterized protein</fullName>
    </submittedName>
</protein>
<dbReference type="InterPro" id="IPR016197">
    <property type="entry name" value="Chromo-like_dom_sf"/>
</dbReference>
<evidence type="ECO:0000259" key="4">
    <source>
        <dbReference type="PROSITE" id="PS50812"/>
    </source>
</evidence>
<comment type="subcellular location">
    <subcellularLocation>
        <location evidence="1">Nucleus</location>
    </subcellularLocation>
</comment>
<dbReference type="CDD" id="cd05835">
    <property type="entry name" value="PWWP_DNMT3"/>
    <property type="match status" value="1"/>
</dbReference>
<dbReference type="InterPro" id="IPR000313">
    <property type="entry name" value="PWWP_dom"/>
</dbReference>
<dbReference type="GO" id="GO:0005694">
    <property type="term" value="C:chromosome"/>
    <property type="evidence" value="ECO:0007669"/>
    <property type="project" value="UniProtKB-ARBA"/>
</dbReference>
<dbReference type="CDD" id="cd00024">
    <property type="entry name" value="CD_CSD"/>
    <property type="match status" value="2"/>
</dbReference>
<reference evidence="5 6" key="1">
    <citation type="submission" date="2024-05" db="EMBL/GenBank/DDBJ databases">
        <authorList>
            <person name="Wallberg A."/>
        </authorList>
    </citation>
    <scope>NUCLEOTIDE SEQUENCE [LARGE SCALE GENOMIC DNA]</scope>
</reference>
<dbReference type="InterPro" id="IPR051219">
    <property type="entry name" value="Heterochromatin_chromo-domain"/>
</dbReference>
<feature type="domain" description="Chromo" evidence="3">
    <location>
        <begin position="483"/>
        <end position="520"/>
    </location>
</feature>
<feature type="domain" description="PWWP" evidence="4">
    <location>
        <begin position="225"/>
        <end position="294"/>
    </location>
</feature>
<evidence type="ECO:0000256" key="2">
    <source>
        <dbReference type="ARBA" id="ARBA00023242"/>
    </source>
</evidence>
<dbReference type="EMBL" id="CAXKWB010006653">
    <property type="protein sequence ID" value="CAL4083776.1"/>
    <property type="molecule type" value="Genomic_DNA"/>
</dbReference>
<sequence>CCYLYIQYNYEIFCRVYCEHCIEMLVNENAVETAKTSYMWRCFSCNSTNHGLFKKRNIANSNKKNSASQNEKPTMLWGEYLIEKVVSKRVQQGSTKTEYLIKWQGLSPEHNTWEPEEHMFGIQSLLREYKRHLNNAPSSYRNVHAEYSILDESTSSSNPPKDDISSLTSFSKRKRVCPQKVTGNGISAGNDIKTSLSHTELLLCGKQVATKETKSAEIKVNKTDYGTMVWAKIQGFPWWPAMIVKEHLCGFAKLKEDEACVFWFGDDRVSKIPLKDVKDFTTCCKESMFESSNESYMRAMAQALRICHDRCRDSDVYLYTYEEYVNWARRAFKKDPRIFRHISDLDPYPPKIYSLLKTILNYREAQKEEKWEEERWKLYDPRKLPKPMFSSVSSIFGRNLTASKSFSSCDPNTTENCVREIPEQCGKSSRLKHFKSKNSFLSSSTSLDSDNFKDPVALKQRNPKQKQKVNRRAMKCIENENSWEVEKIIKHRKRGKLIGQERKNFHEYLIKWRGYPSSQN</sequence>
<dbReference type="PROSITE" id="PS00598">
    <property type="entry name" value="CHROMO_1"/>
    <property type="match status" value="1"/>
</dbReference>
<evidence type="ECO:0000313" key="5">
    <source>
        <dbReference type="EMBL" id="CAL4083776.1"/>
    </source>
</evidence>
<dbReference type="PROSITE" id="PS50013">
    <property type="entry name" value="CHROMO_2"/>
    <property type="match status" value="2"/>
</dbReference>
<accession>A0AAV2QHU6</accession>
<dbReference type="GO" id="GO:0005634">
    <property type="term" value="C:nucleus"/>
    <property type="evidence" value="ECO:0007669"/>
    <property type="project" value="UniProtKB-SubCell"/>
</dbReference>
<dbReference type="InterPro" id="IPR023780">
    <property type="entry name" value="Chromo_domain"/>
</dbReference>
<dbReference type="InterPro" id="IPR023779">
    <property type="entry name" value="Chromodomain_CS"/>
</dbReference>
<name>A0AAV2QHU6_MEGNR</name>
<keyword evidence="2" id="KW-0539">Nucleus</keyword>
<dbReference type="SMART" id="SM00298">
    <property type="entry name" value="CHROMO"/>
    <property type="match status" value="2"/>
</dbReference>
<dbReference type="Gene3D" id="2.30.30.140">
    <property type="match status" value="1"/>
</dbReference>
<comment type="caution">
    <text evidence="5">The sequence shown here is derived from an EMBL/GenBank/DDBJ whole genome shotgun (WGS) entry which is preliminary data.</text>
</comment>
<proteinExistence type="predicted"/>
<organism evidence="5 6">
    <name type="scientific">Meganyctiphanes norvegica</name>
    <name type="common">Northern krill</name>
    <name type="synonym">Thysanopoda norvegica</name>
    <dbReference type="NCBI Taxonomy" id="48144"/>
    <lineage>
        <taxon>Eukaryota</taxon>
        <taxon>Metazoa</taxon>
        <taxon>Ecdysozoa</taxon>
        <taxon>Arthropoda</taxon>
        <taxon>Crustacea</taxon>
        <taxon>Multicrustacea</taxon>
        <taxon>Malacostraca</taxon>
        <taxon>Eumalacostraca</taxon>
        <taxon>Eucarida</taxon>
        <taxon>Euphausiacea</taxon>
        <taxon>Euphausiidae</taxon>
        <taxon>Meganyctiphanes</taxon>
    </lineage>
</organism>
<feature type="non-terminal residue" evidence="5">
    <location>
        <position position="1"/>
    </location>
</feature>
<evidence type="ECO:0000259" key="3">
    <source>
        <dbReference type="PROSITE" id="PS50013"/>
    </source>
</evidence>
<dbReference type="SMART" id="SM00293">
    <property type="entry name" value="PWWP"/>
    <property type="match status" value="1"/>
</dbReference>
<dbReference type="Gene3D" id="2.40.50.40">
    <property type="match status" value="2"/>
</dbReference>
<dbReference type="Proteomes" id="UP001497623">
    <property type="component" value="Unassembled WGS sequence"/>
</dbReference>
<dbReference type="SUPFAM" id="SSF63748">
    <property type="entry name" value="Tudor/PWWP/MBT"/>
    <property type="match status" value="1"/>
</dbReference>
<keyword evidence="6" id="KW-1185">Reference proteome</keyword>
<dbReference type="PANTHER" id="PTHR22812">
    <property type="entry name" value="CHROMOBOX PROTEIN"/>
    <property type="match status" value="1"/>
</dbReference>
<dbReference type="Pfam" id="PF00855">
    <property type="entry name" value="PWWP"/>
    <property type="match status" value="1"/>
</dbReference>
<feature type="domain" description="Chromo" evidence="3">
    <location>
        <begin position="80"/>
        <end position="141"/>
    </location>
</feature>
<dbReference type="SUPFAM" id="SSF54160">
    <property type="entry name" value="Chromo domain-like"/>
    <property type="match status" value="2"/>
</dbReference>
<dbReference type="InterPro" id="IPR000953">
    <property type="entry name" value="Chromo/chromo_shadow_dom"/>
</dbReference>
<gene>
    <name evidence="5" type="ORF">MNOR_LOCUS12226</name>
</gene>
<dbReference type="PROSITE" id="PS50812">
    <property type="entry name" value="PWWP"/>
    <property type="match status" value="1"/>
</dbReference>
<evidence type="ECO:0000256" key="1">
    <source>
        <dbReference type="ARBA" id="ARBA00004123"/>
    </source>
</evidence>
<dbReference type="AlphaFoldDB" id="A0AAV2QHU6"/>
<feature type="non-terminal residue" evidence="5">
    <location>
        <position position="520"/>
    </location>
</feature>
<dbReference type="Pfam" id="PF00385">
    <property type="entry name" value="Chromo"/>
    <property type="match status" value="2"/>
</dbReference>
<evidence type="ECO:0000313" key="6">
    <source>
        <dbReference type="Proteomes" id="UP001497623"/>
    </source>
</evidence>